<reference evidence="1" key="1">
    <citation type="submission" date="2021-02" db="EMBL/GenBank/DDBJ databases">
        <authorList>
            <person name="Nowell W R."/>
        </authorList>
    </citation>
    <scope>NUCLEOTIDE SEQUENCE</scope>
</reference>
<evidence type="ECO:0000313" key="1">
    <source>
        <dbReference type="EMBL" id="CAF4244628.1"/>
    </source>
</evidence>
<dbReference type="EMBL" id="CAJOBB010010421">
    <property type="protein sequence ID" value="CAF4244628.1"/>
    <property type="molecule type" value="Genomic_DNA"/>
</dbReference>
<proteinExistence type="predicted"/>
<sequence>SGYSTSTIVSFETLTQKLFSRLPKLKNLLIDFLEFESWCMQLPQVLPTTTNVNSNVPLSLQYVKIEVEG</sequence>
<name>A0A820EDN9_9BILA</name>
<comment type="caution">
    <text evidence="1">The sequence shown here is derived from an EMBL/GenBank/DDBJ whole genome shotgun (WGS) entry which is preliminary data.</text>
</comment>
<accession>A0A820EDN9</accession>
<evidence type="ECO:0000313" key="2">
    <source>
        <dbReference type="Proteomes" id="UP000663868"/>
    </source>
</evidence>
<gene>
    <name evidence="1" type="ORF">KXQ929_LOCUS42464</name>
</gene>
<feature type="non-terminal residue" evidence="1">
    <location>
        <position position="69"/>
    </location>
</feature>
<protein>
    <submittedName>
        <fullName evidence="1">Uncharacterized protein</fullName>
    </submittedName>
</protein>
<organism evidence="1 2">
    <name type="scientific">Adineta steineri</name>
    <dbReference type="NCBI Taxonomy" id="433720"/>
    <lineage>
        <taxon>Eukaryota</taxon>
        <taxon>Metazoa</taxon>
        <taxon>Spiralia</taxon>
        <taxon>Gnathifera</taxon>
        <taxon>Rotifera</taxon>
        <taxon>Eurotatoria</taxon>
        <taxon>Bdelloidea</taxon>
        <taxon>Adinetida</taxon>
        <taxon>Adinetidae</taxon>
        <taxon>Adineta</taxon>
    </lineage>
</organism>
<dbReference type="Proteomes" id="UP000663868">
    <property type="component" value="Unassembled WGS sequence"/>
</dbReference>
<dbReference type="AlphaFoldDB" id="A0A820EDN9"/>
<feature type="non-terminal residue" evidence="1">
    <location>
        <position position="1"/>
    </location>
</feature>